<comment type="caution">
    <text evidence="1">The sequence shown here is derived from an EMBL/GenBank/DDBJ whole genome shotgun (WGS) entry which is preliminary data.</text>
</comment>
<evidence type="ECO:0000313" key="2">
    <source>
        <dbReference type="Proteomes" id="UP000752171"/>
    </source>
</evidence>
<dbReference type="AlphaFoldDB" id="A0A8T2M8Q0"/>
<evidence type="ECO:0000313" key="1">
    <source>
        <dbReference type="EMBL" id="KAG9278282.1"/>
    </source>
</evidence>
<protein>
    <submittedName>
        <fullName evidence="1">Uncharacterized protein</fullName>
    </submittedName>
</protein>
<name>A0A8T2M8Q0_ASTMX</name>
<reference evidence="1 2" key="1">
    <citation type="submission" date="2021-07" db="EMBL/GenBank/DDBJ databases">
        <authorList>
            <person name="Imarazene B."/>
            <person name="Zahm M."/>
            <person name="Klopp C."/>
            <person name="Cabau C."/>
            <person name="Beille S."/>
            <person name="Jouanno E."/>
            <person name="Castinel A."/>
            <person name="Lluch J."/>
            <person name="Gil L."/>
            <person name="Kuchtly C."/>
            <person name="Lopez Roques C."/>
            <person name="Donnadieu C."/>
            <person name="Parrinello H."/>
            <person name="Journot L."/>
            <person name="Du K."/>
            <person name="Schartl M."/>
            <person name="Retaux S."/>
            <person name="Guiguen Y."/>
        </authorList>
    </citation>
    <scope>NUCLEOTIDE SEQUENCE [LARGE SCALE GENOMIC DNA]</scope>
    <source>
        <strain evidence="1">Pach_M1</strain>
        <tissue evidence="1">Testis</tissue>
    </source>
</reference>
<gene>
    <name evidence="1" type="ORF">AMEX_G6125</name>
</gene>
<proteinExistence type="predicted"/>
<accession>A0A8T2M8Q0</accession>
<dbReference type="EMBL" id="JAICCE010000004">
    <property type="protein sequence ID" value="KAG9278282.1"/>
    <property type="molecule type" value="Genomic_DNA"/>
</dbReference>
<dbReference type="Proteomes" id="UP000752171">
    <property type="component" value="Unassembled WGS sequence"/>
</dbReference>
<organism evidence="1 2">
    <name type="scientific">Astyanax mexicanus</name>
    <name type="common">Blind cave fish</name>
    <name type="synonym">Astyanax fasciatus mexicanus</name>
    <dbReference type="NCBI Taxonomy" id="7994"/>
    <lineage>
        <taxon>Eukaryota</taxon>
        <taxon>Metazoa</taxon>
        <taxon>Chordata</taxon>
        <taxon>Craniata</taxon>
        <taxon>Vertebrata</taxon>
        <taxon>Euteleostomi</taxon>
        <taxon>Actinopterygii</taxon>
        <taxon>Neopterygii</taxon>
        <taxon>Teleostei</taxon>
        <taxon>Ostariophysi</taxon>
        <taxon>Characiformes</taxon>
        <taxon>Characoidei</taxon>
        <taxon>Acestrorhamphidae</taxon>
        <taxon>Acestrorhamphinae</taxon>
        <taxon>Astyanax</taxon>
    </lineage>
</organism>
<sequence length="98" mass="11399">MSNKDSLKEYACSFPRVIAAADLQKLQNEVQEKAAEPGQEDLRLLGFGQHRELTWRELYDAEDKEKKGYVKWIKQQTPRPGTQMEAFRAILNEDSAWQ</sequence>